<dbReference type="GO" id="GO:0016740">
    <property type="term" value="F:transferase activity"/>
    <property type="evidence" value="ECO:0007669"/>
    <property type="project" value="UniProtKB-KW"/>
</dbReference>
<keyword evidence="2 4" id="KW-0808">Transferase</keyword>
<organism evidence="5 6">
    <name type="scientific">Kitasatospora cathayae</name>
    <dbReference type="NCBI Taxonomy" id="3004092"/>
    <lineage>
        <taxon>Bacteria</taxon>
        <taxon>Bacillati</taxon>
        <taxon>Actinomycetota</taxon>
        <taxon>Actinomycetes</taxon>
        <taxon>Kitasatosporales</taxon>
        <taxon>Streptomycetaceae</taxon>
        <taxon>Kitasatospora</taxon>
    </lineage>
</organism>
<dbReference type="EC" id="2.3.2.6" evidence="4"/>
<dbReference type="PANTHER" id="PTHR30098">
    <property type="entry name" value="LEUCYL/PHENYLALANYL-TRNA--PROTEIN TRANSFERASE"/>
    <property type="match status" value="1"/>
</dbReference>
<dbReference type="InterPro" id="IPR016181">
    <property type="entry name" value="Acyl_CoA_acyltransferase"/>
</dbReference>
<dbReference type="SUPFAM" id="SSF55729">
    <property type="entry name" value="Acyl-CoA N-acyltransferases (Nat)"/>
    <property type="match status" value="1"/>
</dbReference>
<evidence type="ECO:0000256" key="4">
    <source>
        <dbReference type="HAMAP-Rule" id="MF_00688"/>
    </source>
</evidence>
<dbReference type="InterPro" id="IPR004616">
    <property type="entry name" value="Leu/Phe-tRNA_Trfase"/>
</dbReference>
<reference evidence="6" key="1">
    <citation type="submission" date="2022-12" db="EMBL/GenBank/DDBJ databases">
        <authorList>
            <person name="Mo P."/>
        </authorList>
    </citation>
    <scope>NUCLEOTIDE SEQUENCE [LARGE SCALE GENOMIC DNA]</scope>
    <source>
        <strain evidence="6">HUAS 3-15</strain>
    </source>
</reference>
<comment type="subcellular location">
    <subcellularLocation>
        <location evidence="4">Cytoplasm</location>
    </subcellularLocation>
</comment>
<evidence type="ECO:0000313" key="5">
    <source>
        <dbReference type="EMBL" id="WBP86089.1"/>
    </source>
</evidence>
<dbReference type="InterPro" id="IPR042221">
    <property type="entry name" value="Leu/Phe-tRNA_Trfase_N"/>
</dbReference>
<dbReference type="Pfam" id="PF03588">
    <property type="entry name" value="Leu_Phe_trans"/>
    <property type="match status" value="1"/>
</dbReference>
<dbReference type="RefSeq" id="WP_270142518.1">
    <property type="nucleotide sequence ID" value="NZ_CP115450.1"/>
</dbReference>
<proteinExistence type="inferred from homology"/>
<comment type="similarity">
    <text evidence="4">Belongs to the L/F-transferase family.</text>
</comment>
<gene>
    <name evidence="4" type="primary">aat</name>
    <name evidence="5" type="ORF">O1G21_09715</name>
</gene>
<keyword evidence="1 4" id="KW-0963">Cytoplasm</keyword>
<evidence type="ECO:0000256" key="1">
    <source>
        <dbReference type="ARBA" id="ARBA00022490"/>
    </source>
</evidence>
<comment type="catalytic activity">
    <reaction evidence="4">
        <text>N-terminal L-lysyl-[protein] + L-leucyl-tRNA(Leu) = N-terminal L-leucyl-L-lysyl-[protein] + tRNA(Leu) + H(+)</text>
        <dbReference type="Rhea" id="RHEA:12340"/>
        <dbReference type="Rhea" id="RHEA-COMP:9613"/>
        <dbReference type="Rhea" id="RHEA-COMP:9622"/>
        <dbReference type="Rhea" id="RHEA-COMP:12670"/>
        <dbReference type="Rhea" id="RHEA-COMP:12671"/>
        <dbReference type="ChEBI" id="CHEBI:15378"/>
        <dbReference type="ChEBI" id="CHEBI:65249"/>
        <dbReference type="ChEBI" id="CHEBI:78442"/>
        <dbReference type="ChEBI" id="CHEBI:78494"/>
        <dbReference type="ChEBI" id="CHEBI:133043"/>
        <dbReference type="EC" id="2.3.2.6"/>
    </reaction>
</comment>
<evidence type="ECO:0000256" key="2">
    <source>
        <dbReference type="ARBA" id="ARBA00022679"/>
    </source>
</evidence>
<protein>
    <recommendedName>
        <fullName evidence="4">Leucyl/phenylalanyl-tRNA--protein transferase</fullName>
        <ecNumber evidence="4">2.3.2.6</ecNumber>
    </recommendedName>
    <alternativeName>
        <fullName evidence="4">L/F-transferase</fullName>
    </alternativeName>
    <alternativeName>
        <fullName evidence="4">Leucyltransferase</fullName>
    </alternativeName>
    <alternativeName>
        <fullName evidence="4">Phenyalanyltransferase</fullName>
    </alternativeName>
</protein>
<evidence type="ECO:0000313" key="6">
    <source>
        <dbReference type="Proteomes" id="UP001212821"/>
    </source>
</evidence>
<accession>A0ABY7Q0D2</accession>
<evidence type="ECO:0000256" key="3">
    <source>
        <dbReference type="ARBA" id="ARBA00023315"/>
    </source>
</evidence>
<dbReference type="HAMAP" id="MF_00688">
    <property type="entry name" value="Leu_Phe_trans"/>
    <property type="match status" value="1"/>
</dbReference>
<dbReference type="Gene3D" id="3.30.70.3550">
    <property type="entry name" value="Leucyl/phenylalanyl-tRNA-protein transferase, N-terminal domain"/>
    <property type="match status" value="1"/>
</dbReference>
<comment type="function">
    <text evidence="4">Functions in the N-end rule pathway of protein degradation where it conjugates Leu, Phe and, less efficiently, Met from aminoacyl-tRNAs to the N-termini of proteins containing an N-terminal arginine or lysine.</text>
</comment>
<dbReference type="Proteomes" id="UP001212821">
    <property type="component" value="Chromosome"/>
</dbReference>
<dbReference type="Gene3D" id="3.40.630.70">
    <property type="entry name" value="Leucyl/phenylalanyl-tRNA-protein transferase, C-terminal domain"/>
    <property type="match status" value="1"/>
</dbReference>
<sequence length="251" mass="26539">MTAFAALDLRLASGDRPVAFGGTLGPEQLLTAYRHGLFPLPAADEYASAYNEAVHGETVGAGEVALLPGAADPYALAWWSPDPRPVLRPGEVRLPRRLARRLRGAAQWFTTVDAAFGAVLEACAEGRQPAWLTDGLRTALVELNALGAAHSVEVWEDEELIGGVFGVAVWPVLSLDSMFHRRPDAARVAVADLGARFGAAGGRLLDAQWDGPYVRSLGAVPMARSRYLAELAGTPATGTLPGGRLPVARLV</sequence>
<dbReference type="EMBL" id="CP115450">
    <property type="protein sequence ID" value="WBP86089.1"/>
    <property type="molecule type" value="Genomic_DNA"/>
</dbReference>
<dbReference type="PANTHER" id="PTHR30098:SF2">
    <property type="entry name" value="LEUCYL_PHENYLALANYL-TRNA--PROTEIN TRANSFERASE"/>
    <property type="match status" value="1"/>
</dbReference>
<comment type="catalytic activity">
    <reaction evidence="4">
        <text>N-terminal L-arginyl-[protein] + L-leucyl-tRNA(Leu) = N-terminal L-leucyl-L-arginyl-[protein] + tRNA(Leu) + H(+)</text>
        <dbReference type="Rhea" id="RHEA:50416"/>
        <dbReference type="Rhea" id="RHEA-COMP:9613"/>
        <dbReference type="Rhea" id="RHEA-COMP:9622"/>
        <dbReference type="Rhea" id="RHEA-COMP:12672"/>
        <dbReference type="Rhea" id="RHEA-COMP:12673"/>
        <dbReference type="ChEBI" id="CHEBI:15378"/>
        <dbReference type="ChEBI" id="CHEBI:64719"/>
        <dbReference type="ChEBI" id="CHEBI:78442"/>
        <dbReference type="ChEBI" id="CHEBI:78494"/>
        <dbReference type="ChEBI" id="CHEBI:133044"/>
        <dbReference type="EC" id="2.3.2.6"/>
    </reaction>
</comment>
<dbReference type="InterPro" id="IPR042203">
    <property type="entry name" value="Leu/Phe-tRNA_Trfase_C"/>
</dbReference>
<name>A0ABY7Q0D2_9ACTN</name>
<keyword evidence="3 4" id="KW-0012">Acyltransferase</keyword>
<keyword evidence="6" id="KW-1185">Reference proteome</keyword>
<comment type="catalytic activity">
    <reaction evidence="4">
        <text>L-phenylalanyl-tRNA(Phe) + an N-terminal L-alpha-aminoacyl-[protein] = an N-terminal L-phenylalanyl-L-alpha-aminoacyl-[protein] + tRNA(Phe)</text>
        <dbReference type="Rhea" id="RHEA:43632"/>
        <dbReference type="Rhea" id="RHEA-COMP:9668"/>
        <dbReference type="Rhea" id="RHEA-COMP:9699"/>
        <dbReference type="Rhea" id="RHEA-COMP:10636"/>
        <dbReference type="Rhea" id="RHEA-COMP:10637"/>
        <dbReference type="ChEBI" id="CHEBI:78442"/>
        <dbReference type="ChEBI" id="CHEBI:78531"/>
        <dbReference type="ChEBI" id="CHEBI:78597"/>
        <dbReference type="ChEBI" id="CHEBI:83561"/>
        <dbReference type="EC" id="2.3.2.6"/>
    </reaction>
</comment>